<organism evidence="3 4">
    <name type="scientific">Paenibacillus xerothermodurans</name>
    <dbReference type="NCBI Taxonomy" id="1977292"/>
    <lineage>
        <taxon>Bacteria</taxon>
        <taxon>Bacillati</taxon>
        <taxon>Bacillota</taxon>
        <taxon>Bacilli</taxon>
        <taxon>Bacillales</taxon>
        <taxon>Paenibacillaceae</taxon>
        <taxon>Paenibacillus</taxon>
    </lineage>
</organism>
<dbReference type="Proteomes" id="UP000214746">
    <property type="component" value="Unassembled WGS sequence"/>
</dbReference>
<reference evidence="3" key="1">
    <citation type="submission" date="2018-06" db="EMBL/GenBank/DDBJ databases">
        <title>Paenibacillus xerothermodurans sp. nov. an extremely dry heat resistant spore forming bacterium isolated from the soil of Cape Canaveral, Florida.</title>
        <authorList>
            <person name="Seuylemezian A."/>
            <person name="Kaur N."/>
            <person name="Patil P."/>
            <person name="Patil P."/>
            <person name="Mayilraj S."/>
            <person name="Vaishampayan P."/>
        </authorList>
    </citation>
    <scope>NUCLEOTIDE SEQUENCE [LARGE SCALE GENOMIC DNA]</scope>
    <source>
        <strain evidence="3">ATCC 27380</strain>
    </source>
</reference>
<proteinExistence type="inferred from homology"/>
<accession>A0A2W1NAV6</accession>
<dbReference type="InterPro" id="IPR006015">
    <property type="entry name" value="Universal_stress_UspA"/>
</dbReference>
<evidence type="ECO:0000313" key="4">
    <source>
        <dbReference type="Proteomes" id="UP000214746"/>
    </source>
</evidence>
<dbReference type="PANTHER" id="PTHR46268:SF6">
    <property type="entry name" value="UNIVERSAL STRESS PROTEIN UP12"/>
    <property type="match status" value="1"/>
</dbReference>
<dbReference type="OrthoDB" id="9777884at2"/>
<dbReference type="EMBL" id="NHRJ02000007">
    <property type="protein sequence ID" value="PZE20361.1"/>
    <property type="molecule type" value="Genomic_DNA"/>
</dbReference>
<keyword evidence="4" id="KW-1185">Reference proteome</keyword>
<dbReference type="Pfam" id="PF00582">
    <property type="entry name" value="Usp"/>
    <property type="match status" value="1"/>
</dbReference>
<dbReference type="Gene3D" id="3.40.50.620">
    <property type="entry name" value="HUPs"/>
    <property type="match status" value="1"/>
</dbReference>
<dbReference type="AlphaFoldDB" id="A0A2W1NAV6"/>
<dbReference type="CDD" id="cd00293">
    <property type="entry name" value="USP-like"/>
    <property type="match status" value="1"/>
</dbReference>
<comment type="similarity">
    <text evidence="1">Belongs to the universal stress protein A family.</text>
</comment>
<dbReference type="InterPro" id="IPR014729">
    <property type="entry name" value="Rossmann-like_a/b/a_fold"/>
</dbReference>
<evidence type="ECO:0000259" key="2">
    <source>
        <dbReference type="Pfam" id="PF00582"/>
    </source>
</evidence>
<protein>
    <submittedName>
        <fullName evidence="3">Universal stress protein</fullName>
    </submittedName>
</protein>
<dbReference type="PANTHER" id="PTHR46268">
    <property type="entry name" value="STRESS RESPONSE PROTEIN NHAX"/>
    <property type="match status" value="1"/>
</dbReference>
<dbReference type="PRINTS" id="PR01438">
    <property type="entry name" value="UNVRSLSTRESS"/>
</dbReference>
<dbReference type="SUPFAM" id="SSF52402">
    <property type="entry name" value="Adenine nucleotide alpha hydrolases-like"/>
    <property type="match status" value="1"/>
</dbReference>
<evidence type="ECO:0000256" key="1">
    <source>
        <dbReference type="ARBA" id="ARBA00008791"/>
    </source>
</evidence>
<name>A0A2W1NAV6_PAEXE</name>
<sequence length="146" mass="15658">MIAVFQKILVAYDGSETAKIALDKAISLKQVFTQATLEVVHVFQIANLVISDTIVTGPAPVQAELYQASEAIVEQARQRISHLPFSTATLLDGGAPAPVILDYADEHQFDLVVIGSRGMGALKELVLGSVSHEIVQRANIPVLVVK</sequence>
<evidence type="ECO:0000313" key="3">
    <source>
        <dbReference type="EMBL" id="PZE20361.1"/>
    </source>
</evidence>
<dbReference type="InterPro" id="IPR006016">
    <property type="entry name" value="UspA"/>
</dbReference>
<comment type="caution">
    <text evidence="3">The sequence shown here is derived from an EMBL/GenBank/DDBJ whole genome shotgun (WGS) entry which is preliminary data.</text>
</comment>
<gene>
    <name evidence="3" type="ORF">CBW46_013030</name>
</gene>
<feature type="domain" description="UspA" evidence="2">
    <location>
        <begin position="5"/>
        <end position="146"/>
    </location>
</feature>